<proteinExistence type="predicted"/>
<dbReference type="HOGENOM" id="CLU_867688_0_0_2"/>
<dbReference type="Gene3D" id="3.90.1530.10">
    <property type="entry name" value="Conserved hypothetical protein from pyrococcus furiosus pfu- 392566-001, ParB domain"/>
    <property type="match status" value="1"/>
</dbReference>
<reference evidence="2 3" key="1">
    <citation type="journal article" date="2012" name="J. Bacteriol.">
        <title>Draft Genome Sequence of an Ammonia-Oxidizing Archaeon, "Candidatus Nitrosopumilus sediminis" AR2, from Svalbard in the Arctic Circle.</title>
        <authorList>
            <person name="Park S.J."/>
            <person name="Kim J.G."/>
            <person name="Jung M.Y."/>
            <person name="Kim S.J."/>
            <person name="Cha I.T."/>
            <person name="Ghai R."/>
            <person name="Martin-Cuadrado A.B."/>
            <person name="Rodriguez-Valera F."/>
            <person name="Rhee S.K."/>
        </authorList>
    </citation>
    <scope>NUCLEOTIDE SEQUENCE [LARGE SCALE GENOMIC DNA]</scope>
    <source>
        <strain evidence="2 3">AR2</strain>
    </source>
</reference>
<dbReference type="PATRIC" id="fig|1229909.8.peg.1302"/>
<accession>K0BFB8</accession>
<dbReference type="SMART" id="SM00470">
    <property type="entry name" value="ParB"/>
    <property type="match status" value="1"/>
</dbReference>
<dbReference type="AlphaFoldDB" id="K0BFB8"/>
<protein>
    <submittedName>
        <fullName evidence="2">ParB-like partition protein</fullName>
    </submittedName>
</protein>
<dbReference type="SUPFAM" id="SSF110849">
    <property type="entry name" value="ParB/Sulfiredoxin"/>
    <property type="match status" value="1"/>
</dbReference>
<evidence type="ECO:0000313" key="3">
    <source>
        <dbReference type="Proteomes" id="UP000006100"/>
    </source>
</evidence>
<dbReference type="InterPro" id="IPR003115">
    <property type="entry name" value="ParB_N"/>
</dbReference>
<dbReference type="Pfam" id="PF02195">
    <property type="entry name" value="ParB_N"/>
    <property type="match status" value="1"/>
</dbReference>
<dbReference type="eggNOG" id="arCOG01875">
    <property type="taxonomic scope" value="Archaea"/>
</dbReference>
<evidence type="ECO:0000259" key="1">
    <source>
        <dbReference type="SMART" id="SM00470"/>
    </source>
</evidence>
<keyword evidence="3" id="KW-1185">Reference proteome</keyword>
<dbReference type="RefSeq" id="WP_014965357.1">
    <property type="nucleotide sequence ID" value="NC_018656.1"/>
</dbReference>
<dbReference type="STRING" id="1229909.NSED_05920"/>
<dbReference type="CDD" id="cd16387">
    <property type="entry name" value="ParB_N_Srx"/>
    <property type="match status" value="1"/>
</dbReference>
<sequence length="320" mass="37199">MKSMKKLDIHRLHENPWHFRLMYQRDFESLAESIKNNGVESIPCPIIAQIKKKFYIIDGHSRIRAAKKTGEKHITCQLLTNIQNLHDLRIASFKMNKEGYSNPLLLSDMFYEEIQSGSDVDEIALEYGVNKKYVSTLLKIRNLHDDTKSVISKILENSKKKYQFILNQITPEHLANISDLSSEKQTRVVDWIFRDIMYGPADETLVSIPSVVEVLEEIEKISETKQKKTYKKRSPHTKVKEFPLTCRCGLKFDINTKNNTAYEYIEQNNIIIKKKFENNNNSHVFSSKFYSKEELVRLIRDAKLEVNVVLTEAIPDEIGG</sequence>
<dbReference type="GeneID" id="13696979"/>
<dbReference type="Proteomes" id="UP000006100">
    <property type="component" value="Chromosome"/>
</dbReference>
<dbReference type="EMBL" id="CP003843">
    <property type="protein sequence ID" value="AFS82986.1"/>
    <property type="molecule type" value="Genomic_DNA"/>
</dbReference>
<name>K0BFB8_9ARCH</name>
<dbReference type="InterPro" id="IPR036086">
    <property type="entry name" value="ParB/Sulfiredoxin_sf"/>
</dbReference>
<dbReference type="OrthoDB" id="10408at2157"/>
<feature type="domain" description="ParB-like N-terminal" evidence="1">
    <location>
        <begin position="5"/>
        <end position="97"/>
    </location>
</feature>
<dbReference type="KEGG" id="nir:NSED_05920"/>
<organism evidence="2 3">
    <name type="scientific">Candidatus Nitrosopumilus sediminis</name>
    <dbReference type="NCBI Taxonomy" id="1229909"/>
    <lineage>
        <taxon>Archaea</taxon>
        <taxon>Nitrososphaerota</taxon>
        <taxon>Nitrososphaeria</taxon>
        <taxon>Nitrosopumilales</taxon>
        <taxon>Nitrosopumilaceae</taxon>
        <taxon>Nitrosopumilus</taxon>
    </lineage>
</organism>
<evidence type="ECO:0000313" key="2">
    <source>
        <dbReference type="EMBL" id="AFS82986.1"/>
    </source>
</evidence>
<gene>
    <name evidence="2" type="ORF">NSED_05920</name>
</gene>